<keyword evidence="2" id="KW-0804">Transcription</keyword>
<dbReference type="InterPro" id="IPR013196">
    <property type="entry name" value="HTH_11"/>
</dbReference>
<dbReference type="Pfam" id="PF25583">
    <property type="entry name" value="WCX"/>
    <property type="match status" value="1"/>
</dbReference>
<dbReference type="SUPFAM" id="SSF46785">
    <property type="entry name" value="Winged helix' DNA-binding domain"/>
    <property type="match status" value="1"/>
</dbReference>
<dbReference type="Pfam" id="PF08279">
    <property type="entry name" value="HTH_11"/>
    <property type="match status" value="1"/>
</dbReference>
<gene>
    <name evidence="4" type="ORF">OG626_35765</name>
</gene>
<dbReference type="PIRSF" id="PIRSF016838">
    <property type="entry name" value="PafC"/>
    <property type="match status" value="1"/>
</dbReference>
<dbReference type="EMBL" id="CP109535">
    <property type="protein sequence ID" value="WTY99889.1"/>
    <property type="molecule type" value="Genomic_DNA"/>
</dbReference>
<name>A0AAU3H310_9ACTN</name>
<feature type="domain" description="HTH deoR-type" evidence="3">
    <location>
        <begin position="2"/>
        <end position="67"/>
    </location>
</feature>
<dbReference type="Pfam" id="PF13280">
    <property type="entry name" value="WYL"/>
    <property type="match status" value="1"/>
</dbReference>
<accession>A0AAU3H310</accession>
<protein>
    <submittedName>
        <fullName evidence="4">YafY family transcriptional regulator</fullName>
    </submittedName>
</protein>
<evidence type="ECO:0000256" key="2">
    <source>
        <dbReference type="ARBA" id="ARBA00023163"/>
    </source>
</evidence>
<keyword evidence="1" id="KW-0805">Transcription regulation</keyword>
<dbReference type="InterPro" id="IPR028349">
    <property type="entry name" value="PafC-like"/>
</dbReference>
<sequence length="326" mass="36269">MRASRLVSILLLLQNRERMTAQELADTLEVSVRTVYRDVESLSAAGVPLYGEPGHEGGYRLLGGFRTRLTGLTADEADSLFLTGLPTAAADLGLGSVVAAVQLKLMASLPSELRDRAAQIAERFHLDAPAWYREGDRAPHLSEVAGAVWSNRTMRMRYLRWAEPHEITRVVEPYGLVLKAGHWYLVAGGTEGLRTYRISRIVDLHVLDEGFERPEDFDLAAHWEDYLQFFDARRRQGEATVRMSPSAFHQLPQLWESAVADAAQRTAASPDADGWVQVTIPIESTEQALPELLKLGADAEVLAPAELREHMTKTLGALDRIYRRSA</sequence>
<dbReference type="PROSITE" id="PS51000">
    <property type="entry name" value="HTH_DEOR_2"/>
    <property type="match status" value="1"/>
</dbReference>
<dbReference type="InterPro" id="IPR057727">
    <property type="entry name" value="WCX_dom"/>
</dbReference>
<dbReference type="PROSITE" id="PS52050">
    <property type="entry name" value="WYL"/>
    <property type="match status" value="1"/>
</dbReference>
<proteinExistence type="predicted"/>
<dbReference type="InterPro" id="IPR036388">
    <property type="entry name" value="WH-like_DNA-bd_sf"/>
</dbReference>
<dbReference type="PANTHER" id="PTHR34580:SF1">
    <property type="entry name" value="PROTEIN PAFC"/>
    <property type="match status" value="1"/>
</dbReference>
<dbReference type="InterPro" id="IPR026881">
    <property type="entry name" value="WYL_dom"/>
</dbReference>
<evidence type="ECO:0000313" key="4">
    <source>
        <dbReference type="EMBL" id="WTY99889.1"/>
    </source>
</evidence>
<reference evidence="4" key="1">
    <citation type="submission" date="2022-10" db="EMBL/GenBank/DDBJ databases">
        <title>The complete genomes of actinobacterial strains from the NBC collection.</title>
        <authorList>
            <person name="Joergensen T.S."/>
            <person name="Alvarez Arevalo M."/>
            <person name="Sterndorff E.B."/>
            <person name="Faurdal D."/>
            <person name="Vuksanovic O."/>
            <person name="Mourched A.-S."/>
            <person name="Charusanti P."/>
            <person name="Shaw S."/>
            <person name="Blin K."/>
            <person name="Weber T."/>
        </authorList>
    </citation>
    <scope>NUCLEOTIDE SEQUENCE</scope>
    <source>
        <strain evidence="4">NBC_01401</strain>
    </source>
</reference>
<evidence type="ECO:0000259" key="3">
    <source>
        <dbReference type="PROSITE" id="PS51000"/>
    </source>
</evidence>
<dbReference type="GO" id="GO:0003700">
    <property type="term" value="F:DNA-binding transcription factor activity"/>
    <property type="evidence" value="ECO:0007669"/>
    <property type="project" value="InterPro"/>
</dbReference>
<dbReference type="Gene3D" id="1.10.10.10">
    <property type="entry name" value="Winged helix-like DNA-binding domain superfamily/Winged helix DNA-binding domain"/>
    <property type="match status" value="1"/>
</dbReference>
<organism evidence="4">
    <name type="scientific">Streptomyces sp. NBC_01401</name>
    <dbReference type="NCBI Taxonomy" id="2903854"/>
    <lineage>
        <taxon>Bacteria</taxon>
        <taxon>Bacillati</taxon>
        <taxon>Actinomycetota</taxon>
        <taxon>Actinomycetes</taxon>
        <taxon>Kitasatosporales</taxon>
        <taxon>Streptomycetaceae</taxon>
        <taxon>Streptomyces</taxon>
    </lineage>
</organism>
<dbReference type="PANTHER" id="PTHR34580">
    <property type="match status" value="1"/>
</dbReference>
<evidence type="ECO:0000256" key="1">
    <source>
        <dbReference type="ARBA" id="ARBA00023015"/>
    </source>
</evidence>
<dbReference type="InterPro" id="IPR036390">
    <property type="entry name" value="WH_DNA-bd_sf"/>
</dbReference>
<dbReference type="InterPro" id="IPR051534">
    <property type="entry name" value="CBASS_pafABC_assoc_protein"/>
</dbReference>
<dbReference type="AlphaFoldDB" id="A0AAU3H310"/>
<dbReference type="InterPro" id="IPR001034">
    <property type="entry name" value="DeoR_HTH"/>
</dbReference>